<proteinExistence type="predicted"/>
<evidence type="ECO:0000256" key="1">
    <source>
        <dbReference type="SAM" id="MobiDB-lite"/>
    </source>
</evidence>
<accession>A0A9X1RIS5</accession>
<feature type="compositionally biased region" description="Basic and acidic residues" evidence="1">
    <location>
        <begin position="9"/>
        <end position="34"/>
    </location>
</feature>
<keyword evidence="3" id="KW-1185">Reference proteome</keyword>
<dbReference type="RefSeq" id="WP_238461704.1">
    <property type="nucleotide sequence ID" value="NZ_JAKLJA010000001.1"/>
</dbReference>
<name>A0A9X1RIS5_9BURK</name>
<evidence type="ECO:0000313" key="3">
    <source>
        <dbReference type="Proteomes" id="UP001139308"/>
    </source>
</evidence>
<comment type="caution">
    <text evidence="2">The sequence shown here is derived from an EMBL/GenBank/DDBJ whole genome shotgun (WGS) entry which is preliminary data.</text>
</comment>
<dbReference type="Proteomes" id="UP001139308">
    <property type="component" value="Unassembled WGS sequence"/>
</dbReference>
<feature type="region of interest" description="Disordered" evidence="1">
    <location>
        <begin position="1"/>
        <end position="34"/>
    </location>
</feature>
<reference evidence="2" key="1">
    <citation type="submission" date="2022-01" db="EMBL/GenBank/DDBJ databases">
        <title>Genome sequence and assembly of Parabukholderia sp. RG36.</title>
        <authorList>
            <person name="Chhetri G."/>
        </authorList>
    </citation>
    <scope>NUCLEOTIDE SEQUENCE</scope>
    <source>
        <strain evidence="2">RG36</strain>
    </source>
</reference>
<dbReference type="EMBL" id="JAKLJA010000001">
    <property type="protein sequence ID" value="MCG5071925.1"/>
    <property type="molecule type" value="Genomic_DNA"/>
</dbReference>
<evidence type="ECO:0000313" key="2">
    <source>
        <dbReference type="EMBL" id="MCG5071925.1"/>
    </source>
</evidence>
<protein>
    <submittedName>
        <fullName evidence="2">Uncharacterized protein</fullName>
    </submittedName>
</protein>
<organism evidence="2 3">
    <name type="scientific">Paraburkholderia tagetis</name>
    <dbReference type="NCBI Taxonomy" id="2913261"/>
    <lineage>
        <taxon>Bacteria</taxon>
        <taxon>Pseudomonadati</taxon>
        <taxon>Pseudomonadota</taxon>
        <taxon>Betaproteobacteria</taxon>
        <taxon>Burkholderiales</taxon>
        <taxon>Burkholderiaceae</taxon>
        <taxon>Paraburkholderia</taxon>
    </lineage>
</organism>
<gene>
    <name evidence="2" type="ORF">L5014_00895</name>
</gene>
<dbReference type="AlphaFoldDB" id="A0A9X1RIS5"/>
<sequence length="69" mass="8260">MSQKNHKSASKDEKAEDKKRQDKRTEKRKDKARFGETKMYGVGPYWPHMLRKKKREFGFQPGVSMLRCK</sequence>